<evidence type="ECO:0000313" key="3">
    <source>
        <dbReference type="Proteomes" id="UP000233551"/>
    </source>
</evidence>
<protein>
    <submittedName>
        <fullName evidence="2">Uncharacterized protein</fullName>
    </submittedName>
</protein>
<organism evidence="2 3">
    <name type="scientific">Punica granatum</name>
    <name type="common">Pomegranate</name>
    <dbReference type="NCBI Taxonomy" id="22663"/>
    <lineage>
        <taxon>Eukaryota</taxon>
        <taxon>Viridiplantae</taxon>
        <taxon>Streptophyta</taxon>
        <taxon>Embryophyta</taxon>
        <taxon>Tracheophyta</taxon>
        <taxon>Spermatophyta</taxon>
        <taxon>Magnoliopsida</taxon>
        <taxon>eudicotyledons</taxon>
        <taxon>Gunneridae</taxon>
        <taxon>Pentapetalae</taxon>
        <taxon>rosids</taxon>
        <taxon>malvids</taxon>
        <taxon>Myrtales</taxon>
        <taxon>Lythraceae</taxon>
        <taxon>Punica</taxon>
    </lineage>
</organism>
<comment type="caution">
    <text evidence="2">The sequence shown here is derived from an EMBL/GenBank/DDBJ whole genome shotgun (WGS) entry which is preliminary data.</text>
</comment>
<name>A0A2I0KH12_PUNGR</name>
<feature type="region of interest" description="Disordered" evidence="1">
    <location>
        <begin position="1"/>
        <end position="54"/>
    </location>
</feature>
<dbReference type="AlphaFoldDB" id="A0A2I0KH12"/>
<reference evidence="2 3" key="1">
    <citation type="submission" date="2017-11" db="EMBL/GenBank/DDBJ databases">
        <title>De-novo sequencing of pomegranate (Punica granatum L.) genome.</title>
        <authorList>
            <person name="Akparov Z."/>
            <person name="Amiraslanov A."/>
            <person name="Hajiyeva S."/>
            <person name="Abbasov M."/>
            <person name="Kaur K."/>
            <person name="Hamwieh A."/>
            <person name="Solovyev V."/>
            <person name="Salamov A."/>
            <person name="Braich B."/>
            <person name="Kosarev P."/>
            <person name="Mahmoud A."/>
            <person name="Hajiyev E."/>
            <person name="Babayeva S."/>
            <person name="Izzatullayeva V."/>
            <person name="Mammadov A."/>
            <person name="Mammadov A."/>
            <person name="Sharifova S."/>
            <person name="Ojaghi J."/>
            <person name="Eynullazada K."/>
            <person name="Bayramov B."/>
            <person name="Abdulazimova A."/>
            <person name="Shahmuradov I."/>
        </authorList>
    </citation>
    <scope>NUCLEOTIDE SEQUENCE [LARGE SCALE GENOMIC DNA]</scope>
    <source>
        <strain evidence="3">cv. AG2017</strain>
        <tissue evidence="2">Leaf</tissue>
    </source>
</reference>
<sequence>MVMNGMTLGRDGEGDGKISGEVSTGDLASGWESGVAGKEGWPEGSNPGKRHLSSSAYSHVASVGEVLDQCTNTWAAALFPLFTILRSSTAVGSLGYSPGPSPRIGSSVERLTVPVALLS</sequence>
<keyword evidence="3" id="KW-1185">Reference proteome</keyword>
<dbReference type="Proteomes" id="UP000233551">
    <property type="component" value="Unassembled WGS sequence"/>
</dbReference>
<gene>
    <name evidence="2" type="ORF">CRG98_011785</name>
</gene>
<evidence type="ECO:0000256" key="1">
    <source>
        <dbReference type="SAM" id="MobiDB-lite"/>
    </source>
</evidence>
<evidence type="ECO:0000313" key="2">
    <source>
        <dbReference type="EMBL" id="PKI67812.1"/>
    </source>
</evidence>
<proteinExistence type="predicted"/>
<accession>A0A2I0KH12</accession>
<dbReference type="EMBL" id="PGOL01000582">
    <property type="protein sequence ID" value="PKI67812.1"/>
    <property type="molecule type" value="Genomic_DNA"/>
</dbReference>